<organism evidence="1 2">
    <name type="scientific">Odonata-associated circular virus 21</name>
    <dbReference type="NCBI Taxonomy" id="1592122"/>
    <lineage>
        <taxon>Viruses</taxon>
        <taxon>Monodnaviria</taxon>
        <taxon>Shotokuvirae</taxon>
        <taxon>Cressdnaviricota</taxon>
        <taxon>Arfiviricetes</taxon>
        <taxon>Cremevirales</taxon>
        <taxon>Smacoviridae</taxon>
        <taxon>Bovismacovirus</taxon>
        <taxon>Bovismacovirus draga1</taxon>
    </lineage>
</organism>
<accession>A0A0B4UH63</accession>
<dbReference type="InterPro" id="IPR057000">
    <property type="entry name" value="Smaco_capsid"/>
</dbReference>
<sequence length="350" mass="38181">MEDIIGAGLIGAGGNMVIVSVSETYDLSTKPNKMSLIALHTPSREIIKKTYPGLCMNCKYVRIVKQDVTMACASMLPADPLQVGVSSGDIAPQDMFNPILYKAISTESLSILEARIVGLQAQPSQNVFNGESVEKTDDATNMADDFAVYYALLSNRDGFRTASPQAGFSMKGLVPLVFEKYYPVGANSSSDGNTAIIRENSAGNGLEVSTWSGRSMRGRAHPMPRFNTTYVTGVSKAGETGVNRQENGMTNGHPYNCQVEMPTIPIIYTGAIIMPPSKLNQLYYRMVVRTYIEFSEVRPIQEISSFAELATYYTPEVYGSDYSTVAKTMTSQMAMVDTQNADITKIMDGM</sequence>
<dbReference type="GeneID" id="37620337"/>
<dbReference type="Pfam" id="PF23784">
    <property type="entry name" value="Smaco_capsid"/>
    <property type="match status" value="1"/>
</dbReference>
<keyword evidence="2" id="KW-1185">Reference proteome</keyword>
<dbReference type="RefSeq" id="YP_009508828.1">
    <property type="nucleotide sequence ID" value="NC_039055.1"/>
</dbReference>
<evidence type="ECO:0000313" key="1">
    <source>
        <dbReference type="EMBL" id="AJD07509.1"/>
    </source>
</evidence>
<dbReference type="KEGG" id="vg:37620337"/>
<proteinExistence type="predicted"/>
<dbReference type="EMBL" id="KM598409">
    <property type="protein sequence ID" value="AJD07509.1"/>
    <property type="molecule type" value="Genomic_DNA"/>
</dbReference>
<dbReference type="OrthoDB" id="16292at10239"/>
<dbReference type="Proteomes" id="UP000241653">
    <property type="component" value="Segment"/>
</dbReference>
<reference evidence="1 2" key="1">
    <citation type="submission" date="2014-09" db="EMBL/GenBank/DDBJ databases">
        <title>Diverse CRESS DNA viruses recovered from Odonata collected in Arizona and Oklahoma, USA.</title>
        <authorList>
            <person name="Dayaram A."/>
            <person name="Pailes R."/>
            <person name="Potter K."/>
            <person name="Moline A.B."/>
            <person name="Rosenstein D.D."/>
            <person name="Marinov M."/>
            <person name="Varsani A."/>
        </authorList>
    </citation>
    <scope>NUCLEOTIDE SEQUENCE [LARGE SCALE GENOMIC DNA]</scope>
    <source>
        <strain evidence="1">OdasCV-21-US-1679SC3-12</strain>
    </source>
</reference>
<evidence type="ECO:0000313" key="2">
    <source>
        <dbReference type="Proteomes" id="UP000241653"/>
    </source>
</evidence>
<protein>
    <submittedName>
        <fullName evidence="1">Putative capsid protein</fullName>
    </submittedName>
</protein>
<name>A0A0B4UH63_9VIRU</name>